<dbReference type="GO" id="GO:0009318">
    <property type="term" value="C:exodeoxyribonuclease VII complex"/>
    <property type="evidence" value="ECO:0007669"/>
    <property type="project" value="UniProtKB-UniRule"/>
</dbReference>
<dbReference type="PANTHER" id="PTHR34137:SF1">
    <property type="entry name" value="EXODEOXYRIBONUCLEASE 7 SMALL SUBUNIT"/>
    <property type="match status" value="1"/>
</dbReference>
<evidence type="ECO:0000256" key="7">
    <source>
        <dbReference type="SAM" id="Coils"/>
    </source>
</evidence>
<evidence type="ECO:0000256" key="4">
    <source>
        <dbReference type="ARBA" id="ARBA00022801"/>
    </source>
</evidence>
<gene>
    <name evidence="6" type="primary">xseB</name>
    <name evidence="8" type="ORF">EV690_0818</name>
</gene>
<dbReference type="OrthoDB" id="5591562at2"/>
<comment type="caution">
    <text evidence="8">The sequence shown here is derived from an EMBL/GenBank/DDBJ whole genome shotgun (WGS) entry which is preliminary data.</text>
</comment>
<dbReference type="Pfam" id="PF02609">
    <property type="entry name" value="Exonuc_VII_S"/>
    <property type="match status" value="1"/>
</dbReference>
<evidence type="ECO:0000313" key="9">
    <source>
        <dbReference type="Proteomes" id="UP000295565"/>
    </source>
</evidence>
<comment type="catalytic activity">
    <reaction evidence="6">
        <text>Exonucleolytic cleavage in either 5'- to 3'- or 3'- to 5'-direction to yield nucleoside 5'-phosphates.</text>
        <dbReference type="EC" id="3.1.11.6"/>
    </reaction>
</comment>
<dbReference type="HAMAP" id="MF_00337">
    <property type="entry name" value="Exonuc_7_S"/>
    <property type="match status" value="1"/>
</dbReference>
<keyword evidence="5 6" id="KW-0269">Exonuclease</keyword>
<comment type="similarity">
    <text evidence="1 6">Belongs to the XseB family.</text>
</comment>
<comment type="subunit">
    <text evidence="6">Heterooligomer composed of large and small subunits.</text>
</comment>
<dbReference type="GO" id="GO:0008855">
    <property type="term" value="F:exodeoxyribonuclease VII activity"/>
    <property type="evidence" value="ECO:0007669"/>
    <property type="project" value="UniProtKB-UniRule"/>
</dbReference>
<evidence type="ECO:0000256" key="1">
    <source>
        <dbReference type="ARBA" id="ARBA00009998"/>
    </source>
</evidence>
<dbReference type="NCBIfam" id="TIGR01280">
    <property type="entry name" value="xseB"/>
    <property type="match status" value="1"/>
</dbReference>
<dbReference type="Gene3D" id="1.10.287.1040">
    <property type="entry name" value="Exonuclease VII, small subunit"/>
    <property type="match status" value="1"/>
</dbReference>
<dbReference type="InterPro" id="IPR037004">
    <property type="entry name" value="Exonuc_VII_ssu_sf"/>
</dbReference>
<keyword evidence="3 6" id="KW-0540">Nuclease</keyword>
<dbReference type="SUPFAM" id="SSF116842">
    <property type="entry name" value="XseB-like"/>
    <property type="match status" value="1"/>
</dbReference>
<dbReference type="PANTHER" id="PTHR34137">
    <property type="entry name" value="EXODEOXYRIBONUCLEASE 7 SMALL SUBUNIT"/>
    <property type="match status" value="1"/>
</dbReference>
<evidence type="ECO:0000313" key="8">
    <source>
        <dbReference type="EMBL" id="TCK58681.1"/>
    </source>
</evidence>
<keyword evidence="7" id="KW-0175">Coiled coil</keyword>
<keyword evidence="9" id="KW-1185">Reference proteome</keyword>
<evidence type="ECO:0000256" key="3">
    <source>
        <dbReference type="ARBA" id="ARBA00022722"/>
    </source>
</evidence>
<evidence type="ECO:0000256" key="6">
    <source>
        <dbReference type="HAMAP-Rule" id="MF_00337"/>
    </source>
</evidence>
<dbReference type="EMBL" id="SMGD01000011">
    <property type="protein sequence ID" value="TCK58681.1"/>
    <property type="molecule type" value="Genomic_DNA"/>
</dbReference>
<dbReference type="RefSeq" id="WP_131911645.1">
    <property type="nucleotide sequence ID" value="NZ_OU594967.1"/>
</dbReference>
<protein>
    <recommendedName>
        <fullName evidence="6">Exodeoxyribonuclease 7 small subunit</fullName>
        <ecNumber evidence="6">3.1.11.6</ecNumber>
    </recommendedName>
    <alternativeName>
        <fullName evidence="6">Exodeoxyribonuclease VII small subunit</fullName>
        <shortName evidence="6">Exonuclease VII small subunit</shortName>
    </alternativeName>
</protein>
<comment type="function">
    <text evidence="6">Bidirectionally degrades single-stranded DNA into large acid-insoluble oligonucleotides, which are then degraded further into small acid-soluble oligonucleotides.</text>
</comment>
<dbReference type="GO" id="GO:0005829">
    <property type="term" value="C:cytosol"/>
    <property type="evidence" value="ECO:0007669"/>
    <property type="project" value="TreeGrafter"/>
</dbReference>
<dbReference type="GO" id="GO:0006308">
    <property type="term" value="P:DNA catabolic process"/>
    <property type="evidence" value="ECO:0007669"/>
    <property type="project" value="UniProtKB-UniRule"/>
</dbReference>
<reference evidence="8 9" key="1">
    <citation type="submission" date="2019-03" db="EMBL/GenBank/DDBJ databases">
        <title>Genomic Encyclopedia of Type Strains, Phase IV (KMG-IV): sequencing the most valuable type-strain genomes for metagenomic binning, comparative biology and taxonomic classification.</title>
        <authorList>
            <person name="Goeker M."/>
        </authorList>
    </citation>
    <scope>NUCLEOTIDE SEQUENCE [LARGE SCALE GENOMIC DNA]</scope>
    <source>
        <strain evidence="8 9">DSM 18577</strain>
    </source>
</reference>
<feature type="coiled-coil region" evidence="7">
    <location>
        <begin position="8"/>
        <end position="66"/>
    </location>
</feature>
<comment type="subcellular location">
    <subcellularLocation>
        <location evidence="6">Cytoplasm</location>
    </subcellularLocation>
</comment>
<dbReference type="Proteomes" id="UP000295565">
    <property type="component" value="Unassembled WGS sequence"/>
</dbReference>
<evidence type="ECO:0000256" key="5">
    <source>
        <dbReference type="ARBA" id="ARBA00022839"/>
    </source>
</evidence>
<name>A0A4V2PRG1_9GAMM</name>
<dbReference type="NCBIfam" id="NF002137">
    <property type="entry name" value="PRK00977.1-1"/>
    <property type="match status" value="1"/>
</dbReference>
<dbReference type="InterPro" id="IPR003761">
    <property type="entry name" value="Exonuc_VII_S"/>
</dbReference>
<sequence length="81" mass="8978">MAAKKPENMSFEESLSELEQLVKELEQGDLPLEQAMKHFERGIALANAGQQKLSSAEQQIKVLRENTPEAPLDELSKGDAL</sequence>
<dbReference type="NCBIfam" id="NF002140">
    <property type="entry name" value="PRK00977.1-4"/>
    <property type="match status" value="1"/>
</dbReference>
<dbReference type="EC" id="3.1.11.6" evidence="6"/>
<keyword evidence="4 6" id="KW-0378">Hydrolase</keyword>
<proteinExistence type="inferred from homology"/>
<dbReference type="AlphaFoldDB" id="A0A4V2PRG1"/>
<organism evidence="8 9">
    <name type="scientific">Celerinatantimonas diazotrophica</name>
    <dbReference type="NCBI Taxonomy" id="412034"/>
    <lineage>
        <taxon>Bacteria</taxon>
        <taxon>Pseudomonadati</taxon>
        <taxon>Pseudomonadota</taxon>
        <taxon>Gammaproteobacteria</taxon>
        <taxon>Celerinatantimonadaceae</taxon>
        <taxon>Celerinatantimonas</taxon>
    </lineage>
</organism>
<evidence type="ECO:0000256" key="2">
    <source>
        <dbReference type="ARBA" id="ARBA00022490"/>
    </source>
</evidence>
<accession>A0A4V2PRG1</accession>
<keyword evidence="2 6" id="KW-0963">Cytoplasm</keyword>